<keyword evidence="4 7" id="KW-0689">Ribosomal protein</keyword>
<dbReference type="InterPro" id="IPR018079">
    <property type="entry name" value="Ribosomal_uS4_CS"/>
</dbReference>
<dbReference type="HAMAP" id="MF_01306_B">
    <property type="entry name" value="Ribosomal_uS4_B"/>
    <property type="match status" value="1"/>
</dbReference>
<dbReference type="SMART" id="SM01390">
    <property type="entry name" value="Ribosomal_S4"/>
    <property type="match status" value="1"/>
</dbReference>
<dbReference type="InterPro" id="IPR022801">
    <property type="entry name" value="Ribosomal_uS4"/>
</dbReference>
<dbReference type="InterPro" id="IPR001912">
    <property type="entry name" value="Ribosomal_uS4_N"/>
</dbReference>
<dbReference type="GO" id="GO:0019843">
    <property type="term" value="F:rRNA binding"/>
    <property type="evidence" value="ECO:0007669"/>
    <property type="project" value="UniProtKB-UniRule"/>
</dbReference>
<comment type="similarity">
    <text evidence="1 7 8">Belongs to the universal ribosomal protein uS4 family.</text>
</comment>
<dbReference type="PROSITE" id="PS00632">
    <property type="entry name" value="RIBOSOMAL_S4"/>
    <property type="match status" value="1"/>
</dbReference>
<feature type="domain" description="RNA-binding S4" evidence="9">
    <location>
        <begin position="95"/>
        <end position="159"/>
    </location>
</feature>
<keyword evidence="5 7" id="KW-0687">Ribonucleoprotein</keyword>
<dbReference type="GO" id="GO:0006412">
    <property type="term" value="P:translation"/>
    <property type="evidence" value="ECO:0007669"/>
    <property type="project" value="UniProtKB-UniRule"/>
</dbReference>
<dbReference type="SMART" id="SM00363">
    <property type="entry name" value="S4"/>
    <property type="match status" value="1"/>
</dbReference>
<organism evidence="11 12">
    <name type="scientific">Aerophobetes bacterium</name>
    <dbReference type="NCBI Taxonomy" id="2030807"/>
    <lineage>
        <taxon>Bacteria</taxon>
        <taxon>Candidatus Aerophobota</taxon>
    </lineage>
</organism>
<dbReference type="SUPFAM" id="SSF55174">
    <property type="entry name" value="Alpha-L RNA-binding motif"/>
    <property type="match status" value="1"/>
</dbReference>
<dbReference type="GO" id="GO:0015935">
    <property type="term" value="C:small ribosomal subunit"/>
    <property type="evidence" value="ECO:0007669"/>
    <property type="project" value="InterPro"/>
</dbReference>
<comment type="caution">
    <text evidence="11">The sequence shown here is derived from an EMBL/GenBank/DDBJ whole genome shotgun (WGS) entry which is preliminary data.</text>
</comment>
<evidence type="ECO:0000313" key="12">
    <source>
        <dbReference type="Proteomes" id="UP000277457"/>
    </source>
</evidence>
<evidence type="ECO:0000256" key="4">
    <source>
        <dbReference type="ARBA" id="ARBA00022980"/>
    </source>
</evidence>
<comment type="function">
    <text evidence="7">One of the primary rRNA binding proteins, it binds directly to 16S rRNA where it nucleates assembly of the body of the 30S subunit.</text>
</comment>
<dbReference type="NCBIfam" id="TIGR01017">
    <property type="entry name" value="rpsD_bact"/>
    <property type="match status" value="1"/>
</dbReference>
<proteinExistence type="inferred from homology"/>
<protein>
    <recommendedName>
        <fullName evidence="6 7">Small ribosomal subunit protein uS4</fullName>
    </recommendedName>
</protein>
<dbReference type="Gene3D" id="3.10.290.10">
    <property type="entry name" value="RNA-binding S4 domain"/>
    <property type="match status" value="1"/>
</dbReference>
<dbReference type="AlphaFoldDB" id="A0A662D555"/>
<dbReference type="InterPro" id="IPR005709">
    <property type="entry name" value="Ribosomal_uS4_bac-type"/>
</dbReference>
<dbReference type="GO" id="GO:0042274">
    <property type="term" value="P:ribosomal small subunit biogenesis"/>
    <property type="evidence" value="ECO:0007669"/>
    <property type="project" value="TreeGrafter"/>
</dbReference>
<keyword evidence="2 7" id="KW-0699">rRNA-binding</keyword>
<accession>A0A662D555</accession>
<dbReference type="Pfam" id="PF00163">
    <property type="entry name" value="Ribosomal_S4"/>
    <property type="match status" value="1"/>
</dbReference>
<reference evidence="11 12" key="1">
    <citation type="submission" date="2018-06" db="EMBL/GenBank/DDBJ databases">
        <title>Extensive metabolic versatility and redundancy in microbially diverse, dynamic hydrothermal sediments.</title>
        <authorList>
            <person name="Dombrowski N."/>
            <person name="Teske A."/>
            <person name="Baker B.J."/>
        </authorList>
    </citation>
    <scope>NUCLEOTIDE SEQUENCE [LARGE SCALE GENOMIC DNA]</scope>
    <source>
        <strain evidence="11">B7_G13</strain>
    </source>
</reference>
<dbReference type="Gene3D" id="1.10.1050.10">
    <property type="entry name" value="Ribosomal Protein S4 Delta 41, Chain A, domain 1"/>
    <property type="match status" value="1"/>
</dbReference>
<dbReference type="PROSITE" id="PS50889">
    <property type="entry name" value="S4"/>
    <property type="match status" value="1"/>
</dbReference>
<dbReference type="GO" id="GO:0003735">
    <property type="term" value="F:structural constituent of ribosome"/>
    <property type="evidence" value="ECO:0007669"/>
    <property type="project" value="InterPro"/>
</dbReference>
<evidence type="ECO:0000256" key="1">
    <source>
        <dbReference type="ARBA" id="ARBA00007465"/>
    </source>
</evidence>
<sequence>MSHKKEDKCKKCRSLNTKLFLKGERCYTEKCILEKRKSAEALMGRRLSRYGEQLREKQKARWIYGASEGQFKRYYQIAKRSSNITGNEFLRLLERRLDNIVYRLGFSLSRDQARQLISHSHFLVNGRKVNIPSYLVKEGDIIEVKKKSKKLPLIKQILQASEKRVLPEWLELNKGSLKGVVRRFPRDEELRQDISLPLVVEYYSR</sequence>
<dbReference type="EMBL" id="QMPY01000076">
    <property type="protein sequence ID" value="RLE07681.1"/>
    <property type="molecule type" value="Genomic_DNA"/>
</dbReference>
<name>A0A662D555_UNCAE</name>
<evidence type="ECO:0000313" key="11">
    <source>
        <dbReference type="EMBL" id="RLE07681.1"/>
    </source>
</evidence>
<gene>
    <name evidence="7" type="primary">rpsD</name>
    <name evidence="11" type="ORF">DRZ78_02555</name>
</gene>
<dbReference type="CDD" id="cd00165">
    <property type="entry name" value="S4"/>
    <property type="match status" value="1"/>
</dbReference>
<evidence type="ECO:0000259" key="10">
    <source>
        <dbReference type="SMART" id="SM01390"/>
    </source>
</evidence>
<dbReference type="Proteomes" id="UP000277457">
    <property type="component" value="Unassembled WGS sequence"/>
</dbReference>
<evidence type="ECO:0000259" key="9">
    <source>
        <dbReference type="SMART" id="SM00363"/>
    </source>
</evidence>
<dbReference type="FunFam" id="3.10.290.10:FF:000001">
    <property type="entry name" value="30S ribosomal protein S4"/>
    <property type="match status" value="1"/>
</dbReference>
<comment type="function">
    <text evidence="7">With S5 and S12 plays an important role in translational accuracy.</text>
</comment>
<dbReference type="PANTHER" id="PTHR11831:SF4">
    <property type="entry name" value="SMALL RIBOSOMAL SUBUNIT PROTEIN US4M"/>
    <property type="match status" value="1"/>
</dbReference>
<evidence type="ECO:0000256" key="5">
    <source>
        <dbReference type="ARBA" id="ARBA00023274"/>
    </source>
</evidence>
<dbReference type="NCBIfam" id="NF003717">
    <property type="entry name" value="PRK05327.1"/>
    <property type="match status" value="1"/>
</dbReference>
<keyword evidence="3 7" id="KW-0694">RNA-binding</keyword>
<evidence type="ECO:0000256" key="6">
    <source>
        <dbReference type="ARBA" id="ARBA00035254"/>
    </source>
</evidence>
<evidence type="ECO:0000256" key="8">
    <source>
        <dbReference type="RuleBase" id="RU003699"/>
    </source>
</evidence>
<evidence type="ECO:0000256" key="2">
    <source>
        <dbReference type="ARBA" id="ARBA00022730"/>
    </source>
</evidence>
<dbReference type="Pfam" id="PF01479">
    <property type="entry name" value="S4"/>
    <property type="match status" value="1"/>
</dbReference>
<dbReference type="PANTHER" id="PTHR11831">
    <property type="entry name" value="30S 40S RIBOSOMAL PROTEIN"/>
    <property type="match status" value="1"/>
</dbReference>
<evidence type="ECO:0000256" key="7">
    <source>
        <dbReference type="HAMAP-Rule" id="MF_01306"/>
    </source>
</evidence>
<feature type="domain" description="Small ribosomal subunit protein uS4 N-terminal" evidence="10">
    <location>
        <begin position="3"/>
        <end position="94"/>
    </location>
</feature>
<dbReference type="InterPro" id="IPR036986">
    <property type="entry name" value="S4_RNA-bd_sf"/>
</dbReference>
<comment type="subunit">
    <text evidence="7">Part of the 30S ribosomal subunit. Contacts protein S5. The interaction surface between S4 and S5 is involved in control of translational fidelity.</text>
</comment>
<dbReference type="InterPro" id="IPR002942">
    <property type="entry name" value="S4_RNA-bd"/>
</dbReference>
<evidence type="ECO:0000256" key="3">
    <source>
        <dbReference type="ARBA" id="ARBA00022884"/>
    </source>
</evidence>